<keyword evidence="3" id="KW-1185">Reference proteome</keyword>
<protein>
    <submittedName>
        <fullName evidence="2">Uncharacterized protein</fullName>
    </submittedName>
</protein>
<organism evidence="2 4">
    <name type="scientific">Vibrio harveyi</name>
    <name type="common">Beneckea harveyi</name>
    <dbReference type="NCBI Taxonomy" id="669"/>
    <lineage>
        <taxon>Bacteria</taxon>
        <taxon>Pseudomonadati</taxon>
        <taxon>Pseudomonadota</taxon>
        <taxon>Gammaproteobacteria</taxon>
        <taxon>Vibrionales</taxon>
        <taxon>Vibrionaceae</taxon>
        <taxon>Vibrio</taxon>
    </lineage>
</organism>
<dbReference type="KEGG" id="vhr:AL538_23575"/>
<reference evidence="2 4" key="3">
    <citation type="submission" date="2018-08" db="EMBL/GenBank/DDBJ databases">
        <title>Vibrio harveyi strains pathogenic to white snook Centropomus viridis Lockington (1877) and potential probiotic bacteria.</title>
        <authorList>
            <person name="Soto-Rodriguez S."/>
            <person name="Gomez-Gil B."/>
            <person name="Lozano-Olvera R."/>
        </authorList>
    </citation>
    <scope>NUCLEOTIDE SEQUENCE [LARGE SCALE GENOMIC DNA]</scope>
    <source>
        <strain evidence="2 4">CAIM 1508</strain>
    </source>
</reference>
<dbReference type="EMBL" id="QOUW02000066">
    <property type="protein sequence ID" value="RIW10824.1"/>
    <property type="molecule type" value="Genomic_DNA"/>
</dbReference>
<reference evidence="1" key="2">
    <citation type="submission" date="2018-01" db="EMBL/GenBank/DDBJ databases">
        <title>FDA dAtabase for Regulatory Grade micrObial Sequences (FDA-ARGOS): Supporting development and validation of Infectious Disease Dx tests.</title>
        <authorList>
            <person name="Hoffmann M."/>
            <person name="Allard M."/>
            <person name="Evans P."/>
            <person name="Brown E."/>
            <person name="Tallon L."/>
            <person name="Sadzewicz L."/>
            <person name="Sengamalay N."/>
            <person name="Ott S."/>
            <person name="Godinez A."/>
            <person name="Nagaraj S."/>
            <person name="Vyas G."/>
            <person name="Aluvathingal J."/>
            <person name="Nadendla S."/>
            <person name="Geyer C."/>
            <person name="Sichtig H."/>
        </authorList>
    </citation>
    <scope>NUCLEOTIDE SEQUENCE</scope>
    <source>
        <strain evidence="1">FDAARGOS_107</strain>
    </source>
</reference>
<sequence>MPQRITSQAKKSKSPFVVVETEFVNNQKDADCTLLYQMLKICLIFVQNTFKYSILQLGSLS</sequence>
<reference evidence="3" key="1">
    <citation type="submission" date="2015-12" db="EMBL/GenBank/DDBJ databases">
        <title>FDA dAtabase for Regulatory Grade micrObial Sequences (FDA-ARGOS): Supporting development and validation of Infectious Disease Dx tests.</title>
        <authorList>
            <person name="Hoffmann M."/>
            <person name="Allard M."/>
            <person name="Evans P."/>
            <person name="Brown E."/>
            <person name="Tallon L.J."/>
            <person name="Sadzewicz L."/>
            <person name="Sengamalay N."/>
            <person name="Ott S."/>
            <person name="Godinez A."/>
            <person name="Nagaraj S."/>
            <person name="Vyas G."/>
            <person name="Aluvathingal J."/>
            <person name="Nadendla S."/>
            <person name="Geyer C."/>
            <person name="Sichtig H."/>
        </authorList>
    </citation>
    <scope>NUCLEOTIDE SEQUENCE [LARGE SCALE GENOMIC DNA]</scope>
    <source>
        <strain evidence="3">ATCC 43516</strain>
    </source>
</reference>
<evidence type="ECO:0000313" key="4">
    <source>
        <dbReference type="Proteomes" id="UP000253437"/>
    </source>
</evidence>
<dbReference type="Proteomes" id="UP000067422">
    <property type="component" value="Chromosome 2"/>
</dbReference>
<gene>
    <name evidence="1" type="ORF">AL538_23575</name>
    <name evidence="2" type="ORF">DS957_016360</name>
</gene>
<dbReference type="AlphaFoldDB" id="A0A1E3E255"/>
<accession>A0A1E3E255</accession>
<name>A0A1E3E255_VIBHA</name>
<evidence type="ECO:0000313" key="2">
    <source>
        <dbReference type="EMBL" id="RIW10824.1"/>
    </source>
</evidence>
<dbReference type="Proteomes" id="UP000253437">
    <property type="component" value="Unassembled WGS sequence"/>
</dbReference>
<evidence type="ECO:0000313" key="3">
    <source>
        <dbReference type="Proteomes" id="UP000067422"/>
    </source>
</evidence>
<evidence type="ECO:0000313" key="1">
    <source>
        <dbReference type="EMBL" id="AMG00659.1"/>
    </source>
</evidence>
<proteinExistence type="predicted"/>
<dbReference type="EMBL" id="CP014039">
    <property type="protein sequence ID" value="AMG00659.1"/>
    <property type="molecule type" value="Genomic_DNA"/>
</dbReference>